<dbReference type="EMBL" id="BAABJZ010000103">
    <property type="protein sequence ID" value="GAA4900312.1"/>
    <property type="molecule type" value="Genomic_DNA"/>
</dbReference>
<name>A0ABP9FND5_9GAMM</name>
<accession>A0ABP9FND5</accession>
<proteinExistence type="predicted"/>
<reference evidence="2" key="1">
    <citation type="journal article" date="2019" name="Int. J. Syst. Evol. Microbiol.">
        <title>The Global Catalogue of Microorganisms (GCM) 10K type strain sequencing project: providing services to taxonomists for standard genome sequencing and annotation.</title>
        <authorList>
            <consortium name="The Broad Institute Genomics Platform"/>
            <consortium name="The Broad Institute Genome Sequencing Center for Infectious Disease"/>
            <person name="Wu L."/>
            <person name="Ma J."/>
        </authorList>
    </citation>
    <scope>NUCLEOTIDE SEQUENCE [LARGE SCALE GENOMIC DNA]</scope>
    <source>
        <strain evidence="2">JCM 18401</strain>
    </source>
</reference>
<evidence type="ECO:0000313" key="2">
    <source>
        <dbReference type="Proteomes" id="UP001499988"/>
    </source>
</evidence>
<sequence>MTVKRGFAELLLSINGTGHSGQREPETEWGRGIAPGARSLGAAQGSFFRLMSVRHDLSQWLHALAFG</sequence>
<comment type="caution">
    <text evidence="1">The sequence shown here is derived from an EMBL/GenBank/DDBJ whole genome shotgun (WGS) entry which is preliminary data.</text>
</comment>
<keyword evidence="2" id="KW-1185">Reference proteome</keyword>
<dbReference type="Proteomes" id="UP001499988">
    <property type="component" value="Unassembled WGS sequence"/>
</dbReference>
<evidence type="ECO:0000313" key="1">
    <source>
        <dbReference type="EMBL" id="GAA4900312.1"/>
    </source>
</evidence>
<protein>
    <submittedName>
        <fullName evidence="1">Uncharacterized protein</fullName>
    </submittedName>
</protein>
<gene>
    <name evidence="1" type="ORF">GCM10023333_37720</name>
</gene>
<organism evidence="1 2">
    <name type="scientific">Ferrimonas pelagia</name>
    <dbReference type="NCBI Taxonomy" id="1177826"/>
    <lineage>
        <taxon>Bacteria</taxon>
        <taxon>Pseudomonadati</taxon>
        <taxon>Pseudomonadota</taxon>
        <taxon>Gammaproteobacteria</taxon>
        <taxon>Alteromonadales</taxon>
        <taxon>Ferrimonadaceae</taxon>
        <taxon>Ferrimonas</taxon>
    </lineage>
</organism>